<accession>A0A0R2B8C5</accession>
<comment type="caution">
    <text evidence="2">The sequence shown here is derived from an EMBL/GenBank/DDBJ whole genome shotgun (WGS) entry which is preliminary data.</text>
</comment>
<dbReference type="InterPro" id="IPR051532">
    <property type="entry name" value="Ester_Hydrolysis_Enzymes"/>
</dbReference>
<keyword evidence="2" id="KW-0378">Hydrolase</keyword>
<dbReference type="SUPFAM" id="SSF52266">
    <property type="entry name" value="SGNH hydrolase"/>
    <property type="match status" value="1"/>
</dbReference>
<dbReference type="EMBL" id="AYZQ01000001">
    <property type="protein sequence ID" value="KRM72617.1"/>
    <property type="molecule type" value="Genomic_DNA"/>
</dbReference>
<name>A0A0R2B8C5_9LACO</name>
<dbReference type="Pfam" id="PF13472">
    <property type="entry name" value="Lipase_GDSL_2"/>
    <property type="match status" value="1"/>
</dbReference>
<dbReference type="InterPro" id="IPR013830">
    <property type="entry name" value="SGNH_hydro"/>
</dbReference>
<evidence type="ECO:0000259" key="1">
    <source>
        <dbReference type="Pfam" id="PF13472"/>
    </source>
</evidence>
<dbReference type="CDD" id="cd04506">
    <property type="entry name" value="SGNH_hydrolase_YpmR_like"/>
    <property type="match status" value="1"/>
</dbReference>
<organism evidence="2 3">
    <name type="scientific">Lacticaseibacillus brantae DSM 23927</name>
    <dbReference type="NCBI Taxonomy" id="1423727"/>
    <lineage>
        <taxon>Bacteria</taxon>
        <taxon>Bacillati</taxon>
        <taxon>Bacillota</taxon>
        <taxon>Bacilli</taxon>
        <taxon>Lactobacillales</taxon>
        <taxon>Lactobacillaceae</taxon>
        <taxon>Lacticaseibacillus</taxon>
    </lineage>
</organism>
<keyword evidence="3" id="KW-1185">Reference proteome</keyword>
<dbReference type="PATRIC" id="fig|1423727.3.peg.329"/>
<sequence>MKRWQNVLLSLGLLGLVAGLVFAGLMAFGPDGNIKAPKINNTVKTVKLVGLGDSLTQGVGDETKQGGYLPLIKADLEGNYVVSTENFGVGGNTSTQILKRLTTQTKIQKSIQSATVITVTVGGNDLMAVLKKDFLKLSEAQIVAGSKTFQKHLATLLTTIRQYNPKAPIYLFSIYNPFYVYFPEMTQMTDGVTKWNAATQATLKQFNRVHYVDIDRVMSTGKTAKASSRAESAKDNPLIFTEDHFHPNNAGYAQMTKVLYDEMLATKNEWE</sequence>
<dbReference type="PANTHER" id="PTHR30383:SF27">
    <property type="entry name" value="SPORE GERMINATION LIPASE LIPC"/>
    <property type="match status" value="1"/>
</dbReference>
<protein>
    <submittedName>
        <fullName evidence="2">Lipase acylhydrolase</fullName>
    </submittedName>
</protein>
<evidence type="ECO:0000313" key="2">
    <source>
        <dbReference type="EMBL" id="KRM72617.1"/>
    </source>
</evidence>
<dbReference type="Proteomes" id="UP000051672">
    <property type="component" value="Unassembled WGS sequence"/>
</dbReference>
<dbReference type="RefSeq" id="WP_057893641.1">
    <property type="nucleotide sequence ID" value="NZ_AYZQ01000001.1"/>
</dbReference>
<dbReference type="AlphaFoldDB" id="A0A0R2B8C5"/>
<feature type="domain" description="SGNH hydrolase-type esterase" evidence="1">
    <location>
        <begin position="51"/>
        <end position="253"/>
    </location>
</feature>
<dbReference type="GO" id="GO:0004622">
    <property type="term" value="F:phosphatidylcholine lysophospholipase activity"/>
    <property type="evidence" value="ECO:0007669"/>
    <property type="project" value="TreeGrafter"/>
</dbReference>
<dbReference type="STRING" id="1423727.FC34_GL000326"/>
<dbReference type="PANTHER" id="PTHR30383">
    <property type="entry name" value="THIOESTERASE 1/PROTEASE 1/LYSOPHOSPHOLIPASE L1"/>
    <property type="match status" value="1"/>
</dbReference>
<evidence type="ECO:0000313" key="3">
    <source>
        <dbReference type="Proteomes" id="UP000051672"/>
    </source>
</evidence>
<dbReference type="InterPro" id="IPR036514">
    <property type="entry name" value="SGNH_hydro_sf"/>
</dbReference>
<reference evidence="2 3" key="1">
    <citation type="journal article" date="2015" name="Genome Announc.">
        <title>Expanding the biotechnology potential of lactobacilli through comparative genomics of 213 strains and associated genera.</title>
        <authorList>
            <person name="Sun Z."/>
            <person name="Harris H.M."/>
            <person name="McCann A."/>
            <person name="Guo C."/>
            <person name="Argimon S."/>
            <person name="Zhang W."/>
            <person name="Yang X."/>
            <person name="Jeffery I.B."/>
            <person name="Cooney J.C."/>
            <person name="Kagawa T.F."/>
            <person name="Liu W."/>
            <person name="Song Y."/>
            <person name="Salvetti E."/>
            <person name="Wrobel A."/>
            <person name="Rasinkangas P."/>
            <person name="Parkhill J."/>
            <person name="Rea M.C."/>
            <person name="O'Sullivan O."/>
            <person name="Ritari J."/>
            <person name="Douillard F.P."/>
            <person name="Paul Ross R."/>
            <person name="Yang R."/>
            <person name="Briner A.E."/>
            <person name="Felis G.E."/>
            <person name="de Vos W.M."/>
            <person name="Barrangou R."/>
            <person name="Klaenhammer T.R."/>
            <person name="Caufield P.W."/>
            <person name="Cui Y."/>
            <person name="Zhang H."/>
            <person name="O'Toole P.W."/>
        </authorList>
    </citation>
    <scope>NUCLEOTIDE SEQUENCE [LARGE SCALE GENOMIC DNA]</scope>
    <source>
        <strain evidence="2 3">DSM 23927</strain>
    </source>
</reference>
<dbReference type="Gene3D" id="3.40.50.1110">
    <property type="entry name" value="SGNH hydrolase"/>
    <property type="match status" value="1"/>
</dbReference>
<proteinExistence type="predicted"/>
<gene>
    <name evidence="2" type="ORF">FC34_GL000326</name>
</gene>